<reference evidence="2" key="1">
    <citation type="submission" date="2023-08" db="EMBL/GenBank/DDBJ databases">
        <authorList>
            <person name="Messyasz A."/>
            <person name="Mannisto M.K."/>
            <person name="Kerkhof L.J."/>
            <person name="Haggblom M."/>
        </authorList>
    </citation>
    <scope>NUCLEOTIDE SEQUENCE</scope>
    <source>
        <strain evidence="2">X5P6</strain>
    </source>
</reference>
<dbReference type="AlphaFoldDB" id="A0AAU7ZVK0"/>
<dbReference type="GO" id="GO:0008168">
    <property type="term" value="F:methyltransferase activity"/>
    <property type="evidence" value="ECO:0007669"/>
    <property type="project" value="UniProtKB-KW"/>
</dbReference>
<dbReference type="Pfam" id="PF08242">
    <property type="entry name" value="Methyltransf_12"/>
    <property type="match status" value="1"/>
</dbReference>
<dbReference type="InterPro" id="IPR029063">
    <property type="entry name" value="SAM-dependent_MTases_sf"/>
</dbReference>
<sequence length="220" mass="25012">MMRGQPNFDQIARPYRWLEYLTLGRALERCRLHYLPSLLKRKQALVLGDGDGRFLAQLLAQNPRLHADAIDTSATMLQLLRQRCEALVPKTHTRLTTHQADALTYPLAPPYDLIVTHFFLDCLTQPDLETLVNRIAPTLSPGALWLVSDFQIPTGPMRLPAKILVRALYLAFRILTGLRTTQLPDHATPLKQAGLTRIAQRQRLSGLLITELWQRNPDPQ</sequence>
<name>A0AAU7ZVK0_9BACT</name>
<dbReference type="KEGG" id="tpsc:RBB77_09260"/>
<evidence type="ECO:0000259" key="1">
    <source>
        <dbReference type="Pfam" id="PF08242"/>
    </source>
</evidence>
<proteinExistence type="predicted"/>
<evidence type="ECO:0000313" key="2">
    <source>
        <dbReference type="EMBL" id="XCB35066.1"/>
    </source>
</evidence>
<dbReference type="SUPFAM" id="SSF53335">
    <property type="entry name" value="S-adenosyl-L-methionine-dependent methyltransferases"/>
    <property type="match status" value="1"/>
</dbReference>
<reference evidence="2" key="2">
    <citation type="journal article" date="2024" name="Environ. Microbiol.">
        <title>Genome analysis and description of Tunturibacter gen. nov. expands the diversity of Terriglobia in tundra soils.</title>
        <authorList>
            <person name="Messyasz A."/>
            <person name="Mannisto M.K."/>
            <person name="Kerkhof L.J."/>
            <person name="Haggblom M.M."/>
        </authorList>
    </citation>
    <scope>NUCLEOTIDE SEQUENCE</scope>
    <source>
        <strain evidence="2">X5P6</strain>
    </source>
</reference>
<keyword evidence="2" id="KW-0808">Transferase</keyword>
<gene>
    <name evidence="2" type="ORF">RBB77_09260</name>
</gene>
<accession>A0AAU7ZVK0</accession>
<organism evidence="2">
    <name type="scientific">Tunturiibacter psychrotolerans</name>
    <dbReference type="NCBI Taxonomy" id="3069686"/>
    <lineage>
        <taxon>Bacteria</taxon>
        <taxon>Pseudomonadati</taxon>
        <taxon>Acidobacteriota</taxon>
        <taxon>Terriglobia</taxon>
        <taxon>Terriglobales</taxon>
        <taxon>Acidobacteriaceae</taxon>
        <taxon>Tunturiibacter</taxon>
    </lineage>
</organism>
<dbReference type="Gene3D" id="3.40.50.150">
    <property type="entry name" value="Vaccinia Virus protein VP39"/>
    <property type="match status" value="1"/>
</dbReference>
<protein>
    <submittedName>
        <fullName evidence="2">Class I SAM-dependent methyltransferase</fullName>
        <ecNumber evidence="2">2.1.-.-</ecNumber>
    </submittedName>
</protein>
<keyword evidence="2" id="KW-0489">Methyltransferase</keyword>
<dbReference type="EMBL" id="CP132942">
    <property type="protein sequence ID" value="XCB35066.1"/>
    <property type="molecule type" value="Genomic_DNA"/>
</dbReference>
<dbReference type="CDD" id="cd02440">
    <property type="entry name" value="AdoMet_MTases"/>
    <property type="match status" value="1"/>
</dbReference>
<dbReference type="GO" id="GO:0032259">
    <property type="term" value="P:methylation"/>
    <property type="evidence" value="ECO:0007669"/>
    <property type="project" value="UniProtKB-KW"/>
</dbReference>
<dbReference type="EC" id="2.1.-.-" evidence="2"/>
<feature type="domain" description="Methyltransferase type 12" evidence="1">
    <location>
        <begin position="46"/>
        <end position="143"/>
    </location>
</feature>
<dbReference type="RefSeq" id="WP_353066768.1">
    <property type="nucleotide sequence ID" value="NZ_CP132942.1"/>
</dbReference>
<dbReference type="InterPro" id="IPR013217">
    <property type="entry name" value="Methyltransf_12"/>
</dbReference>